<dbReference type="Proteomes" id="UP000759537">
    <property type="component" value="Unassembled WGS sequence"/>
</dbReference>
<name>A0A9P5MRU0_9AGAM</name>
<evidence type="ECO:0000313" key="3">
    <source>
        <dbReference type="Proteomes" id="UP000759537"/>
    </source>
</evidence>
<evidence type="ECO:0000313" key="2">
    <source>
        <dbReference type="EMBL" id="KAF8476328.1"/>
    </source>
</evidence>
<dbReference type="OrthoDB" id="448455at2759"/>
<dbReference type="AlphaFoldDB" id="A0A9P5MRU0"/>
<accession>A0A9P5MRU0</accession>
<sequence length="254" mass="28207">MSDLSGSMLQSLFDAALRDYEKQTGMKLIEHPLARRLENCNSVESITAILQEQARAFTEFRRDDDKVMKPLKHVVHVLHAISTNLSFPHAKTISAAFAILLRSIKDVGASYDALVDILESIKHFLSRLDIYVKFPPASPTAAMGEIIVKIMVELLSTIALVTKQIKQKRPLKLIKKLWGGKEVEAVLQRLDRLTQDEARTTAAQTLEVVYGLVQNMRVVMDGEATISGFINHSFCVLDGKVSADGIRDALGTFS</sequence>
<reference evidence="2" key="2">
    <citation type="journal article" date="2020" name="Nat. Commun.">
        <title>Large-scale genome sequencing of mycorrhizal fungi provides insights into the early evolution of symbiotic traits.</title>
        <authorList>
            <person name="Miyauchi S."/>
            <person name="Kiss E."/>
            <person name="Kuo A."/>
            <person name="Drula E."/>
            <person name="Kohler A."/>
            <person name="Sanchez-Garcia M."/>
            <person name="Morin E."/>
            <person name="Andreopoulos B."/>
            <person name="Barry K.W."/>
            <person name="Bonito G."/>
            <person name="Buee M."/>
            <person name="Carver A."/>
            <person name="Chen C."/>
            <person name="Cichocki N."/>
            <person name="Clum A."/>
            <person name="Culley D."/>
            <person name="Crous P.W."/>
            <person name="Fauchery L."/>
            <person name="Girlanda M."/>
            <person name="Hayes R.D."/>
            <person name="Keri Z."/>
            <person name="LaButti K."/>
            <person name="Lipzen A."/>
            <person name="Lombard V."/>
            <person name="Magnuson J."/>
            <person name="Maillard F."/>
            <person name="Murat C."/>
            <person name="Nolan M."/>
            <person name="Ohm R.A."/>
            <person name="Pangilinan J."/>
            <person name="Pereira M.F."/>
            <person name="Perotto S."/>
            <person name="Peter M."/>
            <person name="Pfister S."/>
            <person name="Riley R."/>
            <person name="Sitrit Y."/>
            <person name="Stielow J.B."/>
            <person name="Szollosi G."/>
            <person name="Zifcakova L."/>
            <person name="Stursova M."/>
            <person name="Spatafora J.W."/>
            <person name="Tedersoo L."/>
            <person name="Vaario L.M."/>
            <person name="Yamada A."/>
            <person name="Yan M."/>
            <person name="Wang P."/>
            <person name="Xu J."/>
            <person name="Bruns T."/>
            <person name="Baldrian P."/>
            <person name="Vilgalys R."/>
            <person name="Dunand C."/>
            <person name="Henrissat B."/>
            <person name="Grigoriev I.V."/>
            <person name="Hibbett D."/>
            <person name="Nagy L.G."/>
            <person name="Martin F.M."/>
        </authorList>
    </citation>
    <scope>NUCLEOTIDE SEQUENCE</scope>
    <source>
        <strain evidence="2">Prilba</strain>
    </source>
</reference>
<evidence type="ECO:0000259" key="1">
    <source>
        <dbReference type="Pfam" id="PF17109"/>
    </source>
</evidence>
<gene>
    <name evidence="2" type="ORF">DFH94DRAFT_683740</name>
</gene>
<proteinExistence type="predicted"/>
<reference evidence="2" key="1">
    <citation type="submission" date="2019-10" db="EMBL/GenBank/DDBJ databases">
        <authorList>
            <consortium name="DOE Joint Genome Institute"/>
            <person name="Kuo A."/>
            <person name="Miyauchi S."/>
            <person name="Kiss E."/>
            <person name="Drula E."/>
            <person name="Kohler A."/>
            <person name="Sanchez-Garcia M."/>
            <person name="Andreopoulos B."/>
            <person name="Barry K.W."/>
            <person name="Bonito G."/>
            <person name="Buee M."/>
            <person name="Carver A."/>
            <person name="Chen C."/>
            <person name="Cichocki N."/>
            <person name="Clum A."/>
            <person name="Culley D."/>
            <person name="Crous P.W."/>
            <person name="Fauchery L."/>
            <person name="Girlanda M."/>
            <person name="Hayes R."/>
            <person name="Keri Z."/>
            <person name="LaButti K."/>
            <person name="Lipzen A."/>
            <person name="Lombard V."/>
            <person name="Magnuson J."/>
            <person name="Maillard F."/>
            <person name="Morin E."/>
            <person name="Murat C."/>
            <person name="Nolan M."/>
            <person name="Ohm R."/>
            <person name="Pangilinan J."/>
            <person name="Pereira M."/>
            <person name="Perotto S."/>
            <person name="Peter M."/>
            <person name="Riley R."/>
            <person name="Sitrit Y."/>
            <person name="Stielow B."/>
            <person name="Szollosi G."/>
            <person name="Zifcakova L."/>
            <person name="Stursova M."/>
            <person name="Spatafora J.W."/>
            <person name="Tedersoo L."/>
            <person name="Vaario L.-M."/>
            <person name="Yamada A."/>
            <person name="Yan M."/>
            <person name="Wang P."/>
            <person name="Xu J."/>
            <person name="Bruns T."/>
            <person name="Baldrian P."/>
            <person name="Vilgalys R."/>
            <person name="Henrissat B."/>
            <person name="Grigoriev I.V."/>
            <person name="Hibbett D."/>
            <person name="Nagy L.G."/>
            <person name="Martin F.M."/>
        </authorList>
    </citation>
    <scope>NUCLEOTIDE SEQUENCE</scope>
    <source>
        <strain evidence="2">Prilba</strain>
    </source>
</reference>
<comment type="caution">
    <text evidence="2">The sequence shown here is derived from an EMBL/GenBank/DDBJ whole genome shotgun (WGS) entry which is preliminary data.</text>
</comment>
<organism evidence="2 3">
    <name type="scientific">Russula ochroleuca</name>
    <dbReference type="NCBI Taxonomy" id="152965"/>
    <lineage>
        <taxon>Eukaryota</taxon>
        <taxon>Fungi</taxon>
        <taxon>Dikarya</taxon>
        <taxon>Basidiomycota</taxon>
        <taxon>Agaricomycotina</taxon>
        <taxon>Agaricomycetes</taxon>
        <taxon>Russulales</taxon>
        <taxon>Russulaceae</taxon>
        <taxon>Russula</taxon>
    </lineage>
</organism>
<feature type="domain" description="Fungal STAND N-terminal Goodbye" evidence="1">
    <location>
        <begin position="13"/>
        <end position="131"/>
    </location>
</feature>
<dbReference type="EMBL" id="WHVB01000015">
    <property type="protein sequence ID" value="KAF8476328.1"/>
    <property type="molecule type" value="Genomic_DNA"/>
</dbReference>
<dbReference type="InterPro" id="IPR031350">
    <property type="entry name" value="Goodbye_dom"/>
</dbReference>
<dbReference type="Pfam" id="PF17109">
    <property type="entry name" value="Goodbye"/>
    <property type="match status" value="1"/>
</dbReference>
<protein>
    <recommendedName>
        <fullName evidence="1">Fungal STAND N-terminal Goodbye domain-containing protein</fullName>
    </recommendedName>
</protein>
<keyword evidence="3" id="KW-1185">Reference proteome</keyword>